<evidence type="ECO:0000313" key="1">
    <source>
        <dbReference type="EMBL" id="MEQ6888263.1"/>
    </source>
</evidence>
<dbReference type="EMBL" id="JBEGCI010000004">
    <property type="protein sequence ID" value="MEQ6888263.1"/>
    <property type="molecule type" value="Genomic_DNA"/>
</dbReference>
<sequence>MWPALLVGCSSSGTTPLGDSLQALIPTSEKAGARAASIPYASLSARLGDVQGLLVMGARAGSVSYWPSREGGVLELDDGGLHATAGLAEDLLGTRYGTPLHDQPRHGESYPWRQETPYAYTLVRHWQDREKQVHRGEAKGEMHCAGIETVELPLGSRALERCEASLDWASGETTTSTFWRDPATRRLWAVRETPWPGAPTMQWQVARHWW</sequence>
<organism evidence="1 2">
    <name type="scientific">Halomonas pelophila</name>
    <dbReference type="NCBI Taxonomy" id="3151122"/>
    <lineage>
        <taxon>Bacteria</taxon>
        <taxon>Pseudomonadati</taxon>
        <taxon>Pseudomonadota</taxon>
        <taxon>Gammaproteobacteria</taxon>
        <taxon>Oceanospirillales</taxon>
        <taxon>Halomonadaceae</taxon>
        <taxon>Halomonas</taxon>
    </lineage>
</organism>
<dbReference type="Proteomes" id="UP001472978">
    <property type="component" value="Unassembled WGS sequence"/>
</dbReference>
<protein>
    <submittedName>
        <fullName evidence="1">YjbF family lipoprotein</fullName>
    </submittedName>
</protein>
<dbReference type="Pfam" id="PF11102">
    <property type="entry name" value="YjbF"/>
    <property type="match status" value="1"/>
</dbReference>
<dbReference type="SUPFAM" id="SSF159270">
    <property type="entry name" value="YmcC-like"/>
    <property type="match status" value="1"/>
</dbReference>
<gene>
    <name evidence="1" type="ORF">ABE957_06205</name>
</gene>
<dbReference type="InterPro" id="IPR023373">
    <property type="entry name" value="YmcC_sf"/>
</dbReference>
<keyword evidence="2" id="KW-1185">Reference proteome</keyword>
<comment type="caution">
    <text evidence="1">The sequence shown here is derived from an EMBL/GenBank/DDBJ whole genome shotgun (WGS) entry which is preliminary data.</text>
</comment>
<dbReference type="Gene3D" id="2.40.360.10">
    <property type="entry name" value="YmcC-like"/>
    <property type="match status" value="1"/>
</dbReference>
<proteinExistence type="predicted"/>
<accession>A0ABV1N3H0</accession>
<reference evidence="1 2" key="1">
    <citation type="submission" date="2024-05" db="EMBL/GenBank/DDBJ databases">
        <title>Halomonas sp. CS7 16S ribosomal RNA gene Genome sequencing and assembly.</title>
        <authorList>
            <person name="Yook S."/>
        </authorList>
    </citation>
    <scope>NUCLEOTIDE SEQUENCE [LARGE SCALE GENOMIC DNA]</scope>
    <source>
        <strain evidence="1 2">CS7</strain>
    </source>
</reference>
<evidence type="ECO:0000313" key="2">
    <source>
        <dbReference type="Proteomes" id="UP001472978"/>
    </source>
</evidence>
<dbReference type="InterPro" id="IPR021308">
    <property type="entry name" value="GfcB"/>
</dbReference>
<name>A0ABV1N3H0_9GAMM</name>
<keyword evidence="1" id="KW-0449">Lipoprotein</keyword>